<accession>A0A6J5M2F2</accession>
<evidence type="ECO:0000256" key="1">
    <source>
        <dbReference type="SAM" id="Coils"/>
    </source>
</evidence>
<dbReference type="EMBL" id="LR796378">
    <property type="protein sequence ID" value="CAB4140441.1"/>
    <property type="molecule type" value="Genomic_DNA"/>
</dbReference>
<name>A0A6J5M2F2_9CAUD</name>
<feature type="coiled-coil region" evidence="1">
    <location>
        <begin position="546"/>
        <end position="607"/>
    </location>
</feature>
<evidence type="ECO:0000313" key="3">
    <source>
        <dbReference type="EMBL" id="CAB4140441.1"/>
    </source>
</evidence>
<evidence type="ECO:0000259" key="2">
    <source>
        <dbReference type="Pfam" id="PF09718"/>
    </source>
</evidence>
<dbReference type="Pfam" id="PF09718">
    <property type="entry name" value="Tape_meas_lam_C"/>
    <property type="match status" value="1"/>
</dbReference>
<reference evidence="3" key="1">
    <citation type="submission" date="2020-04" db="EMBL/GenBank/DDBJ databases">
        <authorList>
            <person name="Chiriac C."/>
            <person name="Salcher M."/>
            <person name="Ghai R."/>
            <person name="Kavagutti S V."/>
        </authorList>
    </citation>
    <scope>NUCLEOTIDE SEQUENCE</scope>
</reference>
<gene>
    <name evidence="3" type="ORF">UFOVP405_43</name>
</gene>
<organism evidence="3">
    <name type="scientific">uncultured Caudovirales phage</name>
    <dbReference type="NCBI Taxonomy" id="2100421"/>
    <lineage>
        <taxon>Viruses</taxon>
        <taxon>Duplodnaviria</taxon>
        <taxon>Heunggongvirae</taxon>
        <taxon>Uroviricota</taxon>
        <taxon>Caudoviricetes</taxon>
        <taxon>Peduoviridae</taxon>
        <taxon>Maltschvirus</taxon>
        <taxon>Maltschvirus maltsch</taxon>
    </lineage>
</organism>
<keyword evidence="1" id="KW-0175">Coiled coil</keyword>
<feature type="domain" description="Bacteriophage tail tape measure C-terminal" evidence="2">
    <location>
        <begin position="663"/>
        <end position="735"/>
    </location>
</feature>
<proteinExistence type="predicted"/>
<dbReference type="InterPro" id="IPR006431">
    <property type="entry name" value="Phage_tape_meas_C"/>
</dbReference>
<sequence>MSLIARLGVILGINTSEFTSGMDAATNKTREFEMNQRRALRNAQKAQDELMANVGKGALAITGLALAVGKVFQYGDQIDETAKGFDVTTQAIMAMQAAFQDSGGQIDDASGALQKLAIAQQSAIDGNEAMRESFEKLGISGKDVENLKLEDLFKRVAQELSKMEDSTQRVALQTEILGKAVKGTNWKDFVSNYKELGDPSLLYAIQENAKAWGNIEATFRELLLVAQKLVSPFALLVNSISDIRREYERLKKGGSTEIDFGAAFGGMPGEAIVGSYGDAPTDVSAKPIAKEAQTGGFKNQTEKDKNAAKKSADARKQMQLDIELITKKAKLTADIFALDERAVTLGEKAVSGERLRLELANDLADIRSAATKERAKEDAQIDLINKKEMAQVAARVSKYTADENLRVARMQREHQLTIAAIKDEAQIRTDQMEAEVIGQMDLLDIEKKRFELGSAAYDLAKADVERENRLRQIRLGFLEEAKAINKEYELSAKTAQDIEVYETKIEALRVNQLQAITWATAEEKNRREVLQAQIAATQHLLQLDIMRQKIRDVENIEAQLKVDRERLTLEMQRYGMSVNQYNVATLLLDNANRLVDAERKYIELQREAYYEMQRQGGGQQAREQYDARIKAIQETRDIELQAIQQVNDMREEALQKDIQRQRSWAEGWKSASLRFSEDAERAFDRGARAFGSVMSNMDRAISNFVETGKFEFGDFAASVIKDIIRMEMQAQAAMMFRMMLQSIGGFSFSKVNYGAGVAPVQPTFAAAGGEIDGPTIVGENGPELFIPSQRGTVIPNTIAPSMASMSQPQVVYNGPYIENMSAIDTQSAAQFLSKNKMSVWAANKSADRSVPVSR</sequence>
<protein>
    <submittedName>
        <fullName evidence="3">Bacteriophage lambda, GpH, tail tape measure, C-terminal</fullName>
    </submittedName>
</protein>